<reference evidence="1 2" key="1">
    <citation type="submission" date="2015-09" db="EMBL/GenBank/DDBJ databases">
        <title>Draft genome sequence and assembly of Photorhabdus sp. VMG, a bacterial symbiont associated with Heterorhabditis zealandica.</title>
        <authorList>
            <person name="Naidoo S."/>
            <person name="Featherston J."/>
            <person name="Mothupi B."/>
            <person name="Gray V.M."/>
        </authorList>
    </citation>
    <scope>NUCLEOTIDE SEQUENCE [LARGE SCALE GENOMIC DNA]</scope>
    <source>
        <strain evidence="1 2">VMG</strain>
    </source>
</reference>
<sequence length="201" mass="23373">MPKKIIINHINIIRRLNDYAESAKVDRFSKGKRIYNFSSNDAKRVFFIIEGDFFLRSSETGKIIKVISAPFVIGAMPSLEPQSVFIQMIDYGKIKSLDYNYFWSLVNYQGLFPDAMKVMSGYHTDLMKFINGHKESNEEHVRTLVDRWKYHPCHIKKKISLLFFITNSSFMSKSTAARIIKRMKETGCINLKDGRLVVDEN</sequence>
<evidence type="ECO:0000313" key="2">
    <source>
        <dbReference type="Proteomes" id="UP000037727"/>
    </source>
</evidence>
<dbReference type="Gene3D" id="2.60.120.10">
    <property type="entry name" value="Jelly Rolls"/>
    <property type="match status" value="1"/>
</dbReference>
<evidence type="ECO:0000313" key="1">
    <source>
        <dbReference type="EMBL" id="KOY60674.1"/>
    </source>
</evidence>
<dbReference type="RefSeq" id="WP_054480746.1">
    <property type="nucleotide sequence ID" value="NZ_CAWMRL010000070.1"/>
</dbReference>
<comment type="caution">
    <text evidence="1">The sequence shown here is derived from an EMBL/GenBank/DDBJ whole genome shotgun (WGS) entry which is preliminary data.</text>
</comment>
<dbReference type="Proteomes" id="UP000037727">
    <property type="component" value="Unassembled WGS sequence"/>
</dbReference>
<proteinExistence type="predicted"/>
<dbReference type="EMBL" id="LJCS01000070">
    <property type="protein sequence ID" value="KOY60674.1"/>
    <property type="molecule type" value="Genomic_DNA"/>
</dbReference>
<protein>
    <recommendedName>
        <fullName evidence="3">IprA winged helix-turn-helix domain-containing protein</fullName>
    </recommendedName>
</protein>
<gene>
    <name evidence="1" type="ORF">AM629_18065</name>
</gene>
<accession>A0ABR5K7U3</accession>
<keyword evidence="2" id="KW-1185">Reference proteome</keyword>
<evidence type="ECO:0008006" key="3">
    <source>
        <dbReference type="Google" id="ProtNLM"/>
    </source>
</evidence>
<dbReference type="InterPro" id="IPR014710">
    <property type="entry name" value="RmlC-like_jellyroll"/>
</dbReference>
<organism evidence="1 2">
    <name type="scientific">Photorhabdus heterorhabditis</name>
    <dbReference type="NCBI Taxonomy" id="880156"/>
    <lineage>
        <taxon>Bacteria</taxon>
        <taxon>Pseudomonadati</taxon>
        <taxon>Pseudomonadota</taxon>
        <taxon>Gammaproteobacteria</taxon>
        <taxon>Enterobacterales</taxon>
        <taxon>Morganellaceae</taxon>
        <taxon>Photorhabdus</taxon>
    </lineage>
</organism>
<name>A0ABR5K7U3_9GAMM</name>